<keyword evidence="9" id="KW-0472">Membrane</keyword>
<dbReference type="InterPro" id="IPR054585">
    <property type="entry name" value="NDH2-like_C"/>
</dbReference>
<dbReference type="InterPro" id="IPR023753">
    <property type="entry name" value="FAD/NAD-binding_dom"/>
</dbReference>
<evidence type="ECO:0000256" key="4">
    <source>
        <dbReference type="ARBA" id="ARBA00022827"/>
    </source>
</evidence>
<dbReference type="PANTHER" id="PTHR43706:SF47">
    <property type="entry name" value="EXTERNAL NADH-UBIQUINONE OXIDOREDUCTASE 1, MITOCHONDRIAL-RELATED"/>
    <property type="match status" value="1"/>
</dbReference>
<feature type="domain" description="FAD/NAD(P)-binding" evidence="10">
    <location>
        <begin position="11"/>
        <end position="327"/>
    </location>
</feature>
<evidence type="ECO:0000259" key="11">
    <source>
        <dbReference type="Pfam" id="PF22366"/>
    </source>
</evidence>
<gene>
    <name evidence="12" type="ORF">GIY56_14900</name>
</gene>
<dbReference type="GO" id="GO:0050136">
    <property type="term" value="F:NADH dehydrogenase (quinone) (non-electrogenic) activity"/>
    <property type="evidence" value="ECO:0007669"/>
    <property type="project" value="UniProtKB-EC"/>
</dbReference>
<keyword evidence="5" id="KW-0809">Transit peptide</keyword>
<evidence type="ECO:0000313" key="12">
    <source>
        <dbReference type="EMBL" id="MTE01574.1"/>
    </source>
</evidence>
<organism evidence="12 13">
    <name type="scientific">Paracoccus lichenicola</name>
    <dbReference type="NCBI Taxonomy" id="2665644"/>
    <lineage>
        <taxon>Bacteria</taxon>
        <taxon>Pseudomonadati</taxon>
        <taxon>Pseudomonadota</taxon>
        <taxon>Alphaproteobacteria</taxon>
        <taxon>Rhodobacterales</taxon>
        <taxon>Paracoccaceae</taxon>
        <taxon>Paracoccus</taxon>
    </lineage>
</organism>
<dbReference type="InterPro" id="IPR045024">
    <property type="entry name" value="NDH-2"/>
</dbReference>
<dbReference type="EC" id="1.6.5.9" evidence="2"/>
<keyword evidence="3" id="KW-0285">Flavoprotein</keyword>
<evidence type="ECO:0000259" key="10">
    <source>
        <dbReference type="Pfam" id="PF07992"/>
    </source>
</evidence>
<evidence type="ECO:0000256" key="9">
    <source>
        <dbReference type="SAM" id="Phobius"/>
    </source>
</evidence>
<evidence type="ECO:0000256" key="2">
    <source>
        <dbReference type="ARBA" id="ARBA00012637"/>
    </source>
</evidence>
<dbReference type="AlphaFoldDB" id="A0A6L6HQX3"/>
<dbReference type="RefSeq" id="WP_154765654.1">
    <property type="nucleotide sequence ID" value="NZ_WMBT01000011.1"/>
</dbReference>
<comment type="similarity">
    <text evidence="1">Belongs to the NADH dehydrogenase family.</text>
</comment>
<evidence type="ECO:0000256" key="5">
    <source>
        <dbReference type="ARBA" id="ARBA00022946"/>
    </source>
</evidence>
<dbReference type="Proteomes" id="UP000481417">
    <property type="component" value="Unassembled WGS sequence"/>
</dbReference>
<sequence>MTQSPAAAKHRVVVVGAGFAGLYLVQGLKGAGCAITLIDQRNHHLFQPLLYQVATTLLSTSEIAWPIRRVLRDRPDVETLLARVTGIDRAGGQVLLETGDRVPFDTLVLATGARHAYFGHDEWEADAPGLKTLEDATTIRRRLLLAFERAELTLDAAERDANLTFAIIGGGPTGVELAGILADLAHRVLPREFRRIDTRTARIMLIEAGPRVLPVFAQSLSDYAAAALQRRGVQVLTGRPVTAISDRQVTIGDEAVPCRTVIWAAGVQASPAAEWLGAEADRAGRVMVDADLTLPGDPRIFVLGDTAHVEVDGKPVPGLAPAAKQQGQYAAAAIRARLAGKPAPGPFRYAHQGNLATIGRNAAVIDFGRIRLTGWLAWWIWGVAHVYFLIGVRSRLAVAINWLWSFLSRQNPARLITQKETARRD</sequence>
<evidence type="ECO:0000256" key="1">
    <source>
        <dbReference type="ARBA" id="ARBA00005272"/>
    </source>
</evidence>
<keyword evidence="4" id="KW-0274">FAD</keyword>
<name>A0A6L6HQX3_9RHOB</name>
<proteinExistence type="inferred from homology"/>
<dbReference type="Gene3D" id="3.50.50.100">
    <property type="match status" value="1"/>
</dbReference>
<keyword evidence="6" id="KW-0560">Oxidoreductase</keyword>
<reference evidence="12 13" key="1">
    <citation type="submission" date="2019-11" db="EMBL/GenBank/DDBJ databases">
        <authorList>
            <person name="Lang L."/>
        </authorList>
    </citation>
    <scope>NUCLEOTIDE SEQUENCE [LARGE SCALE GENOMIC DNA]</scope>
    <source>
        <strain evidence="12 13">YIM 132242</strain>
    </source>
</reference>
<dbReference type="Pfam" id="PF07992">
    <property type="entry name" value="Pyr_redox_2"/>
    <property type="match status" value="1"/>
</dbReference>
<keyword evidence="9" id="KW-0812">Transmembrane</keyword>
<dbReference type="PANTHER" id="PTHR43706">
    <property type="entry name" value="NADH DEHYDROGENASE"/>
    <property type="match status" value="1"/>
</dbReference>
<evidence type="ECO:0000256" key="6">
    <source>
        <dbReference type="ARBA" id="ARBA00023002"/>
    </source>
</evidence>
<keyword evidence="13" id="KW-1185">Reference proteome</keyword>
<evidence type="ECO:0000256" key="3">
    <source>
        <dbReference type="ARBA" id="ARBA00022630"/>
    </source>
</evidence>
<keyword evidence="7" id="KW-0520">NAD</keyword>
<comment type="catalytic activity">
    <reaction evidence="8">
        <text>a quinone + NADH + H(+) = a quinol + NAD(+)</text>
        <dbReference type="Rhea" id="RHEA:46160"/>
        <dbReference type="ChEBI" id="CHEBI:15378"/>
        <dbReference type="ChEBI" id="CHEBI:24646"/>
        <dbReference type="ChEBI" id="CHEBI:57540"/>
        <dbReference type="ChEBI" id="CHEBI:57945"/>
        <dbReference type="ChEBI" id="CHEBI:132124"/>
        <dbReference type="EC" id="1.6.5.9"/>
    </reaction>
</comment>
<dbReference type="SUPFAM" id="SSF51905">
    <property type="entry name" value="FAD/NAD(P)-binding domain"/>
    <property type="match status" value="1"/>
</dbReference>
<evidence type="ECO:0000256" key="8">
    <source>
        <dbReference type="ARBA" id="ARBA00047599"/>
    </source>
</evidence>
<protein>
    <recommendedName>
        <fullName evidence="2">NADH:ubiquinone reductase (non-electrogenic)</fullName>
        <ecNumber evidence="2">1.6.5.9</ecNumber>
    </recommendedName>
</protein>
<accession>A0A6L6HQX3</accession>
<feature type="transmembrane region" description="Helical" evidence="9">
    <location>
        <begin position="378"/>
        <end position="404"/>
    </location>
</feature>
<dbReference type="InterPro" id="IPR036188">
    <property type="entry name" value="FAD/NAD-bd_sf"/>
</dbReference>
<dbReference type="PRINTS" id="PR00368">
    <property type="entry name" value="FADPNR"/>
</dbReference>
<dbReference type="EMBL" id="WMBT01000011">
    <property type="protein sequence ID" value="MTE01574.1"/>
    <property type="molecule type" value="Genomic_DNA"/>
</dbReference>
<keyword evidence="9" id="KW-1133">Transmembrane helix</keyword>
<evidence type="ECO:0000313" key="13">
    <source>
        <dbReference type="Proteomes" id="UP000481417"/>
    </source>
</evidence>
<feature type="domain" description="External alternative NADH-ubiquinone oxidoreductase-like C-terminal" evidence="11">
    <location>
        <begin position="351"/>
        <end position="407"/>
    </location>
</feature>
<comment type="caution">
    <text evidence="12">The sequence shown here is derived from an EMBL/GenBank/DDBJ whole genome shotgun (WGS) entry which is preliminary data.</text>
</comment>
<evidence type="ECO:0000256" key="7">
    <source>
        <dbReference type="ARBA" id="ARBA00023027"/>
    </source>
</evidence>
<dbReference type="PRINTS" id="PR00411">
    <property type="entry name" value="PNDRDTASEI"/>
</dbReference>
<dbReference type="Pfam" id="PF22366">
    <property type="entry name" value="NDH2_C"/>
    <property type="match status" value="1"/>
</dbReference>